<gene>
    <name evidence="1" type="ORF">Pdw03_4167</name>
</gene>
<protein>
    <submittedName>
        <fullName evidence="1">Fungal transcriptional regulatory protein, N-terminal</fullName>
    </submittedName>
</protein>
<dbReference type="AlphaFoldDB" id="A0A7T6XHK8"/>
<evidence type="ECO:0000313" key="2">
    <source>
        <dbReference type="Proteomes" id="UP000595662"/>
    </source>
</evidence>
<sequence>MCNPIFATAEEAVAQSIQWMRIAMEVIDISRYKHLESIQDIQAMIIMRSVEGCGDVLWLLIGRCRKYLGHRGAPIQFICTT</sequence>
<dbReference type="GeneID" id="90952571"/>
<organism evidence="1 2">
    <name type="scientific">Penicillium digitatum</name>
    <name type="common">Green mold</name>
    <dbReference type="NCBI Taxonomy" id="36651"/>
    <lineage>
        <taxon>Eukaryota</taxon>
        <taxon>Fungi</taxon>
        <taxon>Dikarya</taxon>
        <taxon>Ascomycota</taxon>
        <taxon>Pezizomycotina</taxon>
        <taxon>Eurotiomycetes</taxon>
        <taxon>Eurotiomycetidae</taxon>
        <taxon>Eurotiales</taxon>
        <taxon>Aspergillaceae</taxon>
        <taxon>Penicillium</taxon>
    </lineage>
</organism>
<dbReference type="EMBL" id="CP060774">
    <property type="protein sequence ID" value="QQK41313.1"/>
    <property type="molecule type" value="Genomic_DNA"/>
</dbReference>
<evidence type="ECO:0000313" key="1">
    <source>
        <dbReference type="EMBL" id="QQK41313.1"/>
    </source>
</evidence>
<reference evidence="1 2" key="1">
    <citation type="submission" date="2020-08" db="EMBL/GenBank/DDBJ databases">
        <title>The completed genome sequence of the pathogenic ascomycete fungus Penicillium digitatum.</title>
        <authorList>
            <person name="Wang M."/>
        </authorList>
    </citation>
    <scope>NUCLEOTIDE SEQUENCE [LARGE SCALE GENOMIC DNA]</scope>
    <source>
        <strain evidence="1 2">PdW03</strain>
    </source>
</reference>
<dbReference type="RefSeq" id="XP_065956077.1">
    <property type="nucleotide sequence ID" value="XM_066100677.1"/>
</dbReference>
<name>A0A7T6XHK8_PENDI</name>
<dbReference type="Proteomes" id="UP000595662">
    <property type="component" value="Chromosome 1"/>
</dbReference>
<proteinExistence type="predicted"/>
<accession>A0A7T6XHK8</accession>